<dbReference type="PANTHER" id="PTHR34322:SF2">
    <property type="entry name" value="TRANSPOSASE IS200-LIKE DOMAIN-CONTAINING PROTEIN"/>
    <property type="match status" value="1"/>
</dbReference>
<proteinExistence type="predicted"/>
<name>A0A1Y5FIF9_9BACT</name>
<evidence type="ECO:0000259" key="1">
    <source>
        <dbReference type="SMART" id="SM01321"/>
    </source>
</evidence>
<dbReference type="InterPro" id="IPR002686">
    <property type="entry name" value="Transposase_17"/>
</dbReference>
<evidence type="ECO:0000313" key="2">
    <source>
        <dbReference type="EMBL" id="OUR99974.1"/>
    </source>
</evidence>
<dbReference type="Gene3D" id="3.30.70.1290">
    <property type="entry name" value="Transposase IS200-like"/>
    <property type="match status" value="1"/>
</dbReference>
<dbReference type="InterPro" id="IPR036515">
    <property type="entry name" value="Transposase_17_sf"/>
</dbReference>
<gene>
    <name evidence="2" type="ORF">A9Q84_02780</name>
</gene>
<evidence type="ECO:0000313" key="3">
    <source>
        <dbReference type="Proteomes" id="UP000196531"/>
    </source>
</evidence>
<dbReference type="Pfam" id="PF01797">
    <property type="entry name" value="Y1_Tnp"/>
    <property type="match status" value="1"/>
</dbReference>
<reference evidence="3" key="1">
    <citation type="journal article" date="2017" name="Proc. Natl. Acad. Sci. U.S.A.">
        <title>Simulation of Deepwater Horizon oil plume reveals substrate specialization within a complex community of hydrocarbon-degraders.</title>
        <authorList>
            <person name="Hu P."/>
            <person name="Dubinsky E.A."/>
            <person name="Probst A.J."/>
            <person name="Wang J."/>
            <person name="Sieber C.M.K."/>
            <person name="Tom L.M."/>
            <person name="Gardinali P."/>
            <person name="Banfield J.F."/>
            <person name="Atlas R.M."/>
            <person name="Andersen G.L."/>
        </authorList>
    </citation>
    <scope>NUCLEOTIDE SEQUENCE [LARGE SCALE GENOMIC DNA]</scope>
</reference>
<dbReference type="SMART" id="SM01321">
    <property type="entry name" value="Y1_Tnp"/>
    <property type="match status" value="1"/>
</dbReference>
<comment type="caution">
    <text evidence="2">The sequence shown here is derived from an EMBL/GenBank/DDBJ whole genome shotgun (WGS) entry which is preliminary data.</text>
</comment>
<dbReference type="GO" id="GO:0003677">
    <property type="term" value="F:DNA binding"/>
    <property type="evidence" value="ECO:0007669"/>
    <property type="project" value="InterPro"/>
</dbReference>
<dbReference type="AlphaFoldDB" id="A0A1Y5FIF9"/>
<dbReference type="EMBL" id="MAAO01000002">
    <property type="protein sequence ID" value="OUR99974.1"/>
    <property type="molecule type" value="Genomic_DNA"/>
</dbReference>
<sequence>MTRRKLIRQNKFPYHVTSRTNNKCWFGIPLYAVWDFSIESLKYAIEKVPVEIHCFVLMGNHYHLLLSTPGEDIDQFMRFFNSKLAKLISKKSKTINHRFSNRYKWSIVDNSNYLLNVYRYIYQNPVRAQIIDTCKRYPFSSLNFTDEVSRVLNHRPHINYFEEKEWIEKLCGDDFDSILRKSLKKERFMASNNISTFHRNILDNPKG</sequence>
<dbReference type="Proteomes" id="UP000196531">
    <property type="component" value="Unassembled WGS sequence"/>
</dbReference>
<dbReference type="GO" id="GO:0006313">
    <property type="term" value="P:DNA transposition"/>
    <property type="evidence" value="ECO:0007669"/>
    <property type="project" value="InterPro"/>
</dbReference>
<accession>A0A1Y5FIF9</accession>
<dbReference type="GO" id="GO:0004803">
    <property type="term" value="F:transposase activity"/>
    <property type="evidence" value="ECO:0007669"/>
    <property type="project" value="InterPro"/>
</dbReference>
<feature type="domain" description="Transposase IS200-like" evidence="1">
    <location>
        <begin position="9"/>
        <end position="124"/>
    </location>
</feature>
<organism evidence="2 3">
    <name type="scientific">Halobacteriovorax marinus</name>
    <dbReference type="NCBI Taxonomy" id="97084"/>
    <lineage>
        <taxon>Bacteria</taxon>
        <taxon>Pseudomonadati</taxon>
        <taxon>Bdellovibrionota</taxon>
        <taxon>Bacteriovoracia</taxon>
        <taxon>Bacteriovoracales</taxon>
        <taxon>Halobacteriovoraceae</taxon>
        <taxon>Halobacteriovorax</taxon>
    </lineage>
</organism>
<dbReference type="SUPFAM" id="SSF143422">
    <property type="entry name" value="Transposase IS200-like"/>
    <property type="match status" value="1"/>
</dbReference>
<dbReference type="PANTHER" id="PTHR34322">
    <property type="entry name" value="TRANSPOSASE, Y1_TNP DOMAIN-CONTAINING"/>
    <property type="match status" value="1"/>
</dbReference>
<protein>
    <recommendedName>
        <fullName evidence="1">Transposase IS200-like domain-containing protein</fullName>
    </recommendedName>
</protein>